<evidence type="ECO:0000256" key="4">
    <source>
        <dbReference type="ARBA" id="ARBA00022989"/>
    </source>
</evidence>
<evidence type="ECO:0000256" key="6">
    <source>
        <dbReference type="SAM" id="MobiDB-lite"/>
    </source>
</evidence>
<reference evidence="8" key="1">
    <citation type="submission" date="2006-10" db="EMBL/GenBank/DDBJ databases">
        <authorList>
            <person name="Amadeo P."/>
            <person name="Zhao Q."/>
            <person name="Wortman J."/>
            <person name="Fraser-Liggett C."/>
            <person name="Carlton J."/>
        </authorList>
    </citation>
    <scope>NUCLEOTIDE SEQUENCE</scope>
    <source>
        <strain evidence="8">G3</strain>
    </source>
</reference>
<dbReference type="STRING" id="5722.A2F5P4"/>
<keyword evidence="5 7" id="KW-0472">Membrane</keyword>
<evidence type="ECO:0000256" key="1">
    <source>
        <dbReference type="ARBA" id="ARBA00004141"/>
    </source>
</evidence>
<evidence type="ECO:0000256" key="2">
    <source>
        <dbReference type="ARBA" id="ARBA00009583"/>
    </source>
</evidence>
<evidence type="ECO:0008006" key="10">
    <source>
        <dbReference type="Google" id="ProtNLM"/>
    </source>
</evidence>
<feature type="transmembrane region" description="Helical" evidence="7">
    <location>
        <begin position="33"/>
        <end position="51"/>
    </location>
</feature>
<dbReference type="RefSeq" id="XP_001312737.1">
    <property type="nucleotide sequence ID" value="XM_001312736.1"/>
</dbReference>
<dbReference type="VEuPathDB" id="TrichDB:TVAGG3_1055770"/>
<dbReference type="GO" id="GO:0016020">
    <property type="term" value="C:membrane"/>
    <property type="evidence" value="ECO:0000318"/>
    <property type="project" value="GO_Central"/>
</dbReference>
<gene>
    <name evidence="8" type="ORF">TVAG_175760</name>
</gene>
<keyword evidence="3 7" id="KW-0812">Transmembrane</keyword>
<dbReference type="InParanoid" id="A2F5P4"/>
<comment type="similarity">
    <text evidence="2">Belongs to the TMEM151 family.</text>
</comment>
<dbReference type="KEGG" id="tva:4757625"/>
<feature type="region of interest" description="Disordered" evidence="6">
    <location>
        <begin position="345"/>
        <end position="437"/>
    </location>
</feature>
<dbReference type="AlphaFoldDB" id="A2F5P4"/>
<dbReference type="InterPro" id="IPR026767">
    <property type="entry name" value="Tmem151"/>
</dbReference>
<evidence type="ECO:0000256" key="3">
    <source>
        <dbReference type="ARBA" id="ARBA00022692"/>
    </source>
</evidence>
<evidence type="ECO:0000256" key="7">
    <source>
        <dbReference type="SAM" id="Phobius"/>
    </source>
</evidence>
<sequence>MSWPGYLAGGLMVPTILTQMIPLIRKKPAASPYVYFNSLLINIGYGLLPAITCNQALAYISYACLGIGFFFFIFPFDTCCCRSWFDGWHFAAGELCRSKLSRGEFITALCGNRALPPLITVHAEAYHYETRVRHYTTTNSEGETEHHTETYTEKVTTYYNHKAYKYKSWQEDGNQIRIKETDVCHAVCTVHYRFDDKAVKKLNKLRRKMYKEAKRHDLYADVSHSIETPKFRTSITGYLCQEEPCEIKFYQSCIGRFLWFICSLLGYQSVFEYRWTSTGERMHLRLLKNISGHSDKYRCKFYQEDHDAASSTFRTDGGVYSLNDSLLMSFNPQVIDPLWLQDLPPIEALPPGQQGQAPPPPPPQPQQQGGYPPQQGGYPPQQGGYPPPQQYAPPPGYNAPPPGYAPGYLPQQQGYAPPPQGYAAPPPGSQQPPPKMQ</sequence>
<keyword evidence="4 7" id="KW-1133">Transmembrane helix</keyword>
<dbReference type="Proteomes" id="UP000001542">
    <property type="component" value="Unassembled WGS sequence"/>
</dbReference>
<organism evidence="8 9">
    <name type="scientific">Trichomonas vaginalis (strain ATCC PRA-98 / G3)</name>
    <dbReference type="NCBI Taxonomy" id="412133"/>
    <lineage>
        <taxon>Eukaryota</taxon>
        <taxon>Metamonada</taxon>
        <taxon>Parabasalia</taxon>
        <taxon>Trichomonadida</taxon>
        <taxon>Trichomonadidae</taxon>
        <taxon>Trichomonas</taxon>
    </lineage>
</organism>
<protein>
    <recommendedName>
        <fullName evidence="10">XYPPX repeat family protein</fullName>
    </recommendedName>
</protein>
<feature type="compositionally biased region" description="Low complexity" evidence="6">
    <location>
        <begin position="405"/>
        <end position="415"/>
    </location>
</feature>
<dbReference type="PANTHER" id="PTHR31893:SF5">
    <property type="entry name" value="TRANSMEMBRANE PROTEIN 151 HOMOLOG"/>
    <property type="match status" value="1"/>
</dbReference>
<feature type="compositionally biased region" description="Pro residues" evidence="6">
    <location>
        <begin position="416"/>
        <end position="437"/>
    </location>
</feature>
<reference evidence="8" key="2">
    <citation type="journal article" date="2007" name="Science">
        <title>Draft genome sequence of the sexually transmitted pathogen Trichomonas vaginalis.</title>
        <authorList>
            <person name="Carlton J.M."/>
            <person name="Hirt R.P."/>
            <person name="Silva J.C."/>
            <person name="Delcher A.L."/>
            <person name="Schatz M."/>
            <person name="Zhao Q."/>
            <person name="Wortman J.R."/>
            <person name="Bidwell S.L."/>
            <person name="Alsmark U.C.M."/>
            <person name="Besteiro S."/>
            <person name="Sicheritz-Ponten T."/>
            <person name="Noel C.J."/>
            <person name="Dacks J.B."/>
            <person name="Foster P.G."/>
            <person name="Simillion C."/>
            <person name="Van de Peer Y."/>
            <person name="Miranda-Saavedra D."/>
            <person name="Barton G.J."/>
            <person name="Westrop G.D."/>
            <person name="Mueller S."/>
            <person name="Dessi D."/>
            <person name="Fiori P.L."/>
            <person name="Ren Q."/>
            <person name="Paulsen I."/>
            <person name="Zhang H."/>
            <person name="Bastida-Corcuera F.D."/>
            <person name="Simoes-Barbosa A."/>
            <person name="Brown M.T."/>
            <person name="Hayes R.D."/>
            <person name="Mukherjee M."/>
            <person name="Okumura C.Y."/>
            <person name="Schneider R."/>
            <person name="Smith A.J."/>
            <person name="Vanacova S."/>
            <person name="Villalvazo M."/>
            <person name="Haas B.J."/>
            <person name="Pertea M."/>
            <person name="Feldblyum T.V."/>
            <person name="Utterback T.R."/>
            <person name="Shu C.L."/>
            <person name="Osoegawa K."/>
            <person name="de Jong P.J."/>
            <person name="Hrdy I."/>
            <person name="Horvathova L."/>
            <person name="Zubacova Z."/>
            <person name="Dolezal P."/>
            <person name="Malik S.B."/>
            <person name="Logsdon J.M. Jr."/>
            <person name="Henze K."/>
            <person name="Gupta A."/>
            <person name="Wang C.C."/>
            <person name="Dunne R.L."/>
            <person name="Upcroft J.A."/>
            <person name="Upcroft P."/>
            <person name="White O."/>
            <person name="Salzberg S.L."/>
            <person name="Tang P."/>
            <person name="Chiu C.-H."/>
            <person name="Lee Y.-S."/>
            <person name="Embley T.M."/>
            <person name="Coombs G.H."/>
            <person name="Mottram J.C."/>
            <person name="Tachezy J."/>
            <person name="Fraser-Liggett C.M."/>
            <person name="Johnson P.J."/>
        </authorList>
    </citation>
    <scope>NUCLEOTIDE SEQUENCE [LARGE SCALE GENOMIC DNA]</scope>
    <source>
        <strain evidence="8">G3</strain>
    </source>
</reference>
<evidence type="ECO:0000256" key="5">
    <source>
        <dbReference type="ARBA" id="ARBA00023136"/>
    </source>
</evidence>
<comment type="subcellular location">
    <subcellularLocation>
        <location evidence="1">Membrane</location>
        <topology evidence="1">Multi-pass membrane protein</topology>
    </subcellularLocation>
</comment>
<feature type="compositionally biased region" description="Pro residues" evidence="6">
    <location>
        <begin position="385"/>
        <end position="404"/>
    </location>
</feature>
<proteinExistence type="inferred from homology"/>
<evidence type="ECO:0000313" key="9">
    <source>
        <dbReference type="Proteomes" id="UP000001542"/>
    </source>
</evidence>
<name>A2F5P4_TRIV3</name>
<feature type="transmembrane region" description="Helical" evidence="7">
    <location>
        <begin position="57"/>
        <end position="76"/>
    </location>
</feature>
<dbReference type="VEuPathDB" id="TrichDB:TVAG_175760"/>
<evidence type="ECO:0000313" key="8">
    <source>
        <dbReference type="EMBL" id="EAX99807.1"/>
    </source>
</evidence>
<dbReference type="EMBL" id="DS113625">
    <property type="protein sequence ID" value="EAX99807.1"/>
    <property type="molecule type" value="Genomic_DNA"/>
</dbReference>
<keyword evidence="9" id="KW-1185">Reference proteome</keyword>
<feature type="transmembrane region" description="Helical" evidence="7">
    <location>
        <begin position="6"/>
        <end position="24"/>
    </location>
</feature>
<feature type="compositionally biased region" description="Low complexity" evidence="6">
    <location>
        <begin position="366"/>
        <end position="384"/>
    </location>
</feature>
<dbReference type="eggNOG" id="ENOG502SEP0">
    <property type="taxonomic scope" value="Eukaryota"/>
</dbReference>
<accession>A2F5P4</accession>
<dbReference type="PANTHER" id="PTHR31893">
    <property type="entry name" value="TRANSMEMBRANE PROTEIN 151 HOMOLOG"/>
    <property type="match status" value="1"/>
</dbReference>